<evidence type="ECO:0000256" key="3">
    <source>
        <dbReference type="ARBA" id="ARBA00022475"/>
    </source>
</evidence>
<feature type="region of interest" description="Disordered" evidence="8">
    <location>
        <begin position="356"/>
        <end position="387"/>
    </location>
</feature>
<keyword evidence="5 9" id="KW-1133">Transmembrane helix</keyword>
<evidence type="ECO:0000256" key="9">
    <source>
        <dbReference type="SAM" id="Phobius"/>
    </source>
</evidence>
<proteinExistence type="predicted"/>
<evidence type="ECO:0000256" key="8">
    <source>
        <dbReference type="SAM" id="MobiDB-lite"/>
    </source>
</evidence>
<protein>
    <submittedName>
        <fullName evidence="10">Uncharacterized protein</fullName>
    </submittedName>
</protein>
<dbReference type="InterPro" id="IPR044669">
    <property type="entry name" value="YneE/VCCN1/2-like"/>
</dbReference>
<name>A0ABQ8FCL0_9FUNG</name>
<reference evidence="10 11" key="1">
    <citation type="submission" date="2021-02" db="EMBL/GenBank/DDBJ databases">
        <title>Variation within the Batrachochytrium salamandrivorans European outbreak.</title>
        <authorList>
            <person name="Kelly M."/>
            <person name="Pasmans F."/>
            <person name="Shea T.P."/>
            <person name="Munoz J.F."/>
            <person name="Carranza S."/>
            <person name="Cuomo C.A."/>
            <person name="Martel A."/>
        </authorList>
    </citation>
    <scope>NUCLEOTIDE SEQUENCE [LARGE SCALE GENOMIC DNA]</scope>
    <source>
        <strain evidence="10 11">AMFP18/2</strain>
    </source>
</reference>
<accession>A0ABQ8FCL0</accession>
<feature type="compositionally biased region" description="Basic and acidic residues" evidence="8">
    <location>
        <begin position="356"/>
        <end position="374"/>
    </location>
</feature>
<feature type="region of interest" description="Disordered" evidence="8">
    <location>
        <begin position="148"/>
        <end position="190"/>
    </location>
</feature>
<evidence type="ECO:0000256" key="2">
    <source>
        <dbReference type="ARBA" id="ARBA00022448"/>
    </source>
</evidence>
<organism evidence="10 11">
    <name type="scientific">Batrachochytrium salamandrivorans</name>
    <dbReference type="NCBI Taxonomy" id="1357716"/>
    <lineage>
        <taxon>Eukaryota</taxon>
        <taxon>Fungi</taxon>
        <taxon>Fungi incertae sedis</taxon>
        <taxon>Chytridiomycota</taxon>
        <taxon>Chytridiomycota incertae sedis</taxon>
        <taxon>Chytridiomycetes</taxon>
        <taxon>Rhizophydiales</taxon>
        <taxon>Rhizophydiales incertae sedis</taxon>
        <taxon>Batrachochytrium</taxon>
    </lineage>
</organism>
<evidence type="ECO:0000256" key="5">
    <source>
        <dbReference type="ARBA" id="ARBA00022989"/>
    </source>
</evidence>
<feature type="compositionally biased region" description="Basic and acidic residues" evidence="8">
    <location>
        <begin position="408"/>
        <end position="418"/>
    </location>
</feature>
<evidence type="ECO:0000256" key="4">
    <source>
        <dbReference type="ARBA" id="ARBA00022692"/>
    </source>
</evidence>
<dbReference type="PANTHER" id="PTHR33281:SF19">
    <property type="entry name" value="VOLTAGE-DEPENDENT ANION CHANNEL-FORMING PROTEIN YNEE"/>
    <property type="match status" value="1"/>
</dbReference>
<keyword evidence="6" id="KW-0406">Ion transport</keyword>
<feature type="compositionally biased region" description="Basic and acidic residues" evidence="8">
    <location>
        <begin position="164"/>
        <end position="173"/>
    </location>
</feature>
<evidence type="ECO:0000256" key="1">
    <source>
        <dbReference type="ARBA" id="ARBA00004651"/>
    </source>
</evidence>
<feature type="transmembrane region" description="Helical" evidence="9">
    <location>
        <begin position="58"/>
        <end position="81"/>
    </location>
</feature>
<sequence length="631" mass="71025">MNDRARLKHTGDRNVPYWQNVLKAAISHNATILPTILPVVCITALWSALIVFLNHNNIVTLVFEDKLISMLGMALAFLLAFRTNRAFDRYWQGAQLWTTLSIQCRNLSRLIWNGVQTSSREQLTEKHQMMRMVLAVAVATKCALRSGSQPVRNHQENIQSLSKSKLDPPHSSDRPSPSLTAKRLPEKRSSSAPFIDKEVADLLPSRYLGVHTWKESMVDVFGSDPCNPNPFDGTQQVKNALNDDLFSTEEGVPVKGDEFDHTPTPRFRKQTQTYSRFKLGRTDNSMDSRQLPSIATELRSQIGLGEPLLSHSSFSSTSISNQICLEKSQNSVEMQFTPRRSNRVRQKVALSVLTHTDSRSRRAESEPIEIRKWESSPSESASPIKTPNRTQVLLAPKEIPTIVISPRNVKDPRLDDSPQRSIHSAPDIPAKSNIASPILVRTISRQCVSSTSILSIASTGPDPFNPSLSNQSPMQRFPMYDQDGQLVINTPLDIIYRIGFYLRRQRRAHAVDLDDVPSMTQAITTMIDSVTKFEQILNVPMPRSYDIHMKQILLLYFFALPFQLVRSLGWAVVFVTLVVSFAYFGADAIAAEIDGPFGTDKNDLPLDYFCEKLKGDIEYIMEGPLFQDDPN</sequence>
<comment type="subcellular location">
    <subcellularLocation>
        <location evidence="1">Cell membrane</location>
        <topology evidence="1">Multi-pass membrane protein</topology>
    </subcellularLocation>
</comment>
<feature type="transmembrane region" description="Helical" evidence="9">
    <location>
        <begin position="32"/>
        <end position="52"/>
    </location>
</feature>
<feature type="compositionally biased region" description="Polar residues" evidence="8">
    <location>
        <begin position="375"/>
        <end position="387"/>
    </location>
</feature>
<dbReference type="EMBL" id="JAFCIX010000267">
    <property type="protein sequence ID" value="KAH6595944.1"/>
    <property type="molecule type" value="Genomic_DNA"/>
</dbReference>
<evidence type="ECO:0000313" key="10">
    <source>
        <dbReference type="EMBL" id="KAH6595944.1"/>
    </source>
</evidence>
<keyword evidence="11" id="KW-1185">Reference proteome</keyword>
<keyword evidence="4 9" id="KW-0812">Transmembrane</keyword>
<dbReference type="PANTHER" id="PTHR33281">
    <property type="entry name" value="UPF0187 PROTEIN YNEE"/>
    <property type="match status" value="1"/>
</dbReference>
<evidence type="ECO:0000256" key="7">
    <source>
        <dbReference type="ARBA" id="ARBA00023136"/>
    </source>
</evidence>
<dbReference type="Pfam" id="PF25539">
    <property type="entry name" value="Bestrophin_2"/>
    <property type="match status" value="2"/>
</dbReference>
<dbReference type="Proteomes" id="UP001648503">
    <property type="component" value="Unassembled WGS sequence"/>
</dbReference>
<feature type="transmembrane region" description="Helical" evidence="9">
    <location>
        <begin position="553"/>
        <end position="584"/>
    </location>
</feature>
<comment type="caution">
    <text evidence="10">The sequence shown here is derived from an EMBL/GenBank/DDBJ whole genome shotgun (WGS) entry which is preliminary data.</text>
</comment>
<feature type="region of interest" description="Disordered" evidence="8">
    <location>
        <begin position="408"/>
        <end position="428"/>
    </location>
</feature>
<feature type="compositionally biased region" description="Polar residues" evidence="8">
    <location>
        <begin position="148"/>
        <end position="163"/>
    </location>
</feature>
<evidence type="ECO:0000256" key="6">
    <source>
        <dbReference type="ARBA" id="ARBA00023065"/>
    </source>
</evidence>
<keyword evidence="2" id="KW-0813">Transport</keyword>
<keyword evidence="7 9" id="KW-0472">Membrane</keyword>
<gene>
    <name evidence="10" type="ORF">BASA50_005524</name>
</gene>
<keyword evidence="3" id="KW-1003">Cell membrane</keyword>
<evidence type="ECO:0000313" key="11">
    <source>
        <dbReference type="Proteomes" id="UP001648503"/>
    </source>
</evidence>